<evidence type="ECO:0000313" key="7">
    <source>
        <dbReference type="EMBL" id="KAG0148600.1"/>
    </source>
</evidence>
<evidence type="ECO:0000256" key="5">
    <source>
        <dbReference type="ARBA" id="ARBA00023242"/>
    </source>
</evidence>
<feature type="region of interest" description="Disordered" evidence="6">
    <location>
        <begin position="883"/>
        <end position="936"/>
    </location>
</feature>
<feature type="region of interest" description="Disordered" evidence="6">
    <location>
        <begin position="332"/>
        <end position="418"/>
    </location>
</feature>
<feature type="region of interest" description="Disordered" evidence="6">
    <location>
        <begin position="632"/>
        <end position="674"/>
    </location>
</feature>
<feature type="region of interest" description="Disordered" evidence="6">
    <location>
        <begin position="430"/>
        <end position="486"/>
    </location>
</feature>
<dbReference type="Proteomes" id="UP000886653">
    <property type="component" value="Unassembled WGS sequence"/>
</dbReference>
<dbReference type="SMART" id="SM01401">
    <property type="entry name" value="Sds3"/>
    <property type="match status" value="1"/>
</dbReference>
<evidence type="ECO:0000256" key="6">
    <source>
        <dbReference type="SAM" id="MobiDB-lite"/>
    </source>
</evidence>
<evidence type="ECO:0000256" key="1">
    <source>
        <dbReference type="ARBA" id="ARBA00004123"/>
    </source>
</evidence>
<keyword evidence="3" id="KW-0805">Transcription regulation</keyword>
<organism evidence="7 8">
    <name type="scientific">Cronartium quercuum f. sp. fusiforme G11</name>
    <dbReference type="NCBI Taxonomy" id="708437"/>
    <lineage>
        <taxon>Eukaryota</taxon>
        <taxon>Fungi</taxon>
        <taxon>Dikarya</taxon>
        <taxon>Basidiomycota</taxon>
        <taxon>Pucciniomycotina</taxon>
        <taxon>Pucciniomycetes</taxon>
        <taxon>Pucciniales</taxon>
        <taxon>Coleosporiaceae</taxon>
        <taxon>Cronartium</taxon>
    </lineage>
</organism>
<gene>
    <name evidence="7" type="ORF">CROQUDRAFT_669818</name>
</gene>
<feature type="region of interest" description="Disordered" evidence="6">
    <location>
        <begin position="1"/>
        <end position="144"/>
    </location>
</feature>
<keyword evidence="2" id="KW-0678">Repressor</keyword>
<dbReference type="GO" id="GO:0005654">
    <property type="term" value="C:nucleoplasm"/>
    <property type="evidence" value="ECO:0007669"/>
    <property type="project" value="UniProtKB-ARBA"/>
</dbReference>
<accession>A0A9P6TEC4</accession>
<dbReference type="EMBL" id="MU167235">
    <property type="protein sequence ID" value="KAG0148600.1"/>
    <property type="molecule type" value="Genomic_DNA"/>
</dbReference>
<dbReference type="PANTHER" id="PTHR21964">
    <property type="entry name" value="BREAST CANCER METASTASIS-SUPPRESSOR 1"/>
    <property type="match status" value="1"/>
</dbReference>
<comment type="subcellular location">
    <subcellularLocation>
        <location evidence="1">Nucleus</location>
    </subcellularLocation>
</comment>
<sequence length="1078" mass="117100">MSFSDDESDLSDSLSSACSTLPLPPSELGSRVGSPNPPSPSAPGISTTSTTAKPEQTRKSRTGKSKHLATSTFPDNFEKDNLKKSRIISRSHASAGPSTPVDIDRCVKAESLPPPSSIQRRRRSSLSSNTPRATSAKGNIFDPNSIILPVDPLTNSSGSAQHPCTSHGRLPLFEQPVLLQGARPRRVAITASQKAVKPPKPTRTKINGSSSKHRNSISESARSSNLHSDFASQRAQAYKDDESSLTEQSSSDEEDHAKPRTGEATCVPSKRSSSPFLQPVRQNADQQLDLSQSNSYSVPLCAPALESSQPTVSGPTHKLRIILPSPLVAPNCANLAPPSQDDLSKMEVEPTSTTPSPNLDQSTPVDSLSVLHDTSNIPVAAPTRSSPEPCNTKSKAGRGVSEESALTPEPDDDHQDDSSHLVAAVELTLPHHQDPIPPHTTSVSSSPKAVRRSLPVCSPVLESTSLPNHSEQCQSLPRPSQSSSLPFHPPSGIRPHSLSIIPAPFTDPNIELALPVVADQGTDTEPTSSTAGPSRNYQGWETGSAVPTPCLLGSSLVQPVQPNTAEYMTDDALDGEPIAEDAMDYEMRVEESSKPVPSVANALGYVISDEAMDGVPLAQDEDQRSAVEVIPVEPKLDVKLEPPSTEDQSDTLSPGLPEPKPEPVPLKPPPAPADTVYEHDDHVRRREEALQAMVKIEIRFAQLRDRLYIERMADVHRETSAIQQGSHPELNEYYDMLERKRNARLSLATKVFSLKEVELSKRREAATNAVWNKWSEAKTELRNRMISETQSQMKQVEREKLQPELRYNVEVQLLPKPIIPQAPRRRSRKRAKFDYADGREETLAVELRAAVAKRTSLNLSSLTAEESWMDLANMKTQPAFTPYPDPLSLSRPAPHATTPNGIFASPSLHSLPSTNGPDRLEPTSSSSGPIPMSNGKTIPMSTESLLMRYRQPNHVSSHTISIDSLRPNSRPTSIIQNGFKHDTGLDSSRSILETGLSLGTTSGNEKRGTNLINSKLTDRRPTLDSVMAHNNTSCNSNINIGNGSTTNNTFNRHHISSNVSSSHSNTIYPTLPITVNYH</sequence>
<keyword evidence="4" id="KW-0804">Transcription</keyword>
<keyword evidence="8" id="KW-1185">Reference proteome</keyword>
<feature type="compositionally biased region" description="Polar residues" evidence="6">
    <location>
        <begin position="907"/>
        <end position="936"/>
    </location>
</feature>
<feature type="compositionally biased region" description="Acidic residues" evidence="6">
    <location>
        <begin position="1"/>
        <end position="10"/>
    </location>
</feature>
<protein>
    <submittedName>
        <fullName evidence="7">Uncharacterized protein</fullName>
    </submittedName>
</protein>
<reference evidence="7" key="1">
    <citation type="submission" date="2013-11" db="EMBL/GenBank/DDBJ databases">
        <title>Genome sequence of the fusiform rust pathogen reveals effectors for host alternation and coevolution with pine.</title>
        <authorList>
            <consortium name="DOE Joint Genome Institute"/>
            <person name="Smith K."/>
            <person name="Pendleton A."/>
            <person name="Kubisiak T."/>
            <person name="Anderson C."/>
            <person name="Salamov A."/>
            <person name="Aerts A."/>
            <person name="Riley R."/>
            <person name="Clum A."/>
            <person name="Lindquist E."/>
            <person name="Ence D."/>
            <person name="Campbell M."/>
            <person name="Kronenberg Z."/>
            <person name="Feau N."/>
            <person name="Dhillon B."/>
            <person name="Hamelin R."/>
            <person name="Burleigh J."/>
            <person name="Smith J."/>
            <person name="Yandell M."/>
            <person name="Nelson C."/>
            <person name="Grigoriev I."/>
            <person name="Davis J."/>
        </authorList>
    </citation>
    <scope>NUCLEOTIDE SEQUENCE</scope>
    <source>
        <strain evidence="7">G11</strain>
    </source>
</reference>
<feature type="compositionally biased region" description="Polar residues" evidence="6">
    <location>
        <begin position="217"/>
        <end position="235"/>
    </location>
</feature>
<dbReference type="OrthoDB" id="20886at2759"/>
<feature type="compositionally biased region" description="Polar residues" evidence="6">
    <location>
        <begin position="350"/>
        <end position="394"/>
    </location>
</feature>
<keyword evidence="5" id="KW-0539">Nucleus</keyword>
<dbReference type="AlphaFoldDB" id="A0A9P6TEC4"/>
<dbReference type="InterPro" id="IPR013907">
    <property type="entry name" value="Sds3"/>
</dbReference>
<feature type="compositionally biased region" description="Low complexity" evidence="6">
    <location>
        <begin position="474"/>
        <end position="486"/>
    </location>
</feature>
<evidence type="ECO:0000256" key="4">
    <source>
        <dbReference type="ARBA" id="ARBA00023163"/>
    </source>
</evidence>
<feature type="compositionally biased region" description="Polar residues" evidence="6">
    <location>
        <begin position="461"/>
        <end position="473"/>
    </location>
</feature>
<dbReference type="Pfam" id="PF08598">
    <property type="entry name" value="Sds3"/>
    <property type="match status" value="1"/>
</dbReference>
<dbReference type="Gene3D" id="1.20.5.1500">
    <property type="match status" value="1"/>
</dbReference>
<dbReference type="GO" id="GO:0010468">
    <property type="term" value="P:regulation of gene expression"/>
    <property type="evidence" value="ECO:0007669"/>
    <property type="project" value="UniProtKB-ARBA"/>
</dbReference>
<feature type="compositionally biased region" description="Polar residues" evidence="6">
    <location>
        <begin position="44"/>
        <end position="54"/>
    </location>
</feature>
<comment type="caution">
    <text evidence="7">The sequence shown here is derived from an EMBL/GenBank/DDBJ whole genome shotgun (WGS) entry which is preliminary data.</text>
</comment>
<proteinExistence type="predicted"/>
<evidence type="ECO:0000313" key="8">
    <source>
        <dbReference type="Proteomes" id="UP000886653"/>
    </source>
</evidence>
<name>A0A9P6TEC4_9BASI</name>
<evidence type="ECO:0000256" key="2">
    <source>
        <dbReference type="ARBA" id="ARBA00022491"/>
    </source>
</evidence>
<feature type="compositionally biased region" description="Pro residues" evidence="6">
    <location>
        <begin position="656"/>
        <end position="672"/>
    </location>
</feature>
<evidence type="ECO:0000256" key="3">
    <source>
        <dbReference type="ARBA" id="ARBA00023015"/>
    </source>
</evidence>
<feature type="region of interest" description="Disordered" evidence="6">
    <location>
        <begin position="189"/>
        <end position="277"/>
    </location>
</feature>